<dbReference type="PANTHER" id="PTHR13468">
    <property type="entry name" value="DEK PROTEIN"/>
    <property type="match status" value="1"/>
</dbReference>
<comment type="subcellular location">
    <subcellularLocation>
        <location evidence="1">Nucleus</location>
    </subcellularLocation>
</comment>
<evidence type="ECO:0000256" key="2">
    <source>
        <dbReference type="ARBA" id="ARBA00022853"/>
    </source>
</evidence>
<dbReference type="AlphaFoldDB" id="A0A158RDK8"/>
<dbReference type="Pfam" id="PF08766">
    <property type="entry name" value="DEK_C"/>
    <property type="match status" value="1"/>
</dbReference>
<evidence type="ECO:0000256" key="1">
    <source>
        <dbReference type="ARBA" id="ARBA00004123"/>
    </source>
</evidence>
<dbReference type="GO" id="GO:0006325">
    <property type="term" value="P:chromatin organization"/>
    <property type="evidence" value="ECO:0007669"/>
    <property type="project" value="UniProtKB-KW"/>
</dbReference>
<proteinExistence type="predicted"/>
<organism evidence="10">
    <name type="scientific">Hydatigena taeniaeformis</name>
    <name type="common">Feline tapeworm</name>
    <name type="synonym">Taenia taeniaeformis</name>
    <dbReference type="NCBI Taxonomy" id="6205"/>
    <lineage>
        <taxon>Eukaryota</taxon>
        <taxon>Metazoa</taxon>
        <taxon>Spiralia</taxon>
        <taxon>Lophotrochozoa</taxon>
        <taxon>Platyhelminthes</taxon>
        <taxon>Cestoda</taxon>
        <taxon>Eucestoda</taxon>
        <taxon>Cyclophyllidea</taxon>
        <taxon>Taeniidae</taxon>
        <taxon>Hydatigera</taxon>
    </lineage>
</organism>
<dbReference type="GO" id="GO:0003677">
    <property type="term" value="F:DNA binding"/>
    <property type="evidence" value="ECO:0007669"/>
    <property type="project" value="UniProtKB-KW"/>
</dbReference>
<evidence type="ECO:0000256" key="3">
    <source>
        <dbReference type="ARBA" id="ARBA00023125"/>
    </source>
</evidence>
<dbReference type="WBParaSite" id="TTAC_0000085501-mRNA-1">
    <property type="protein sequence ID" value="TTAC_0000085501-mRNA-1"/>
    <property type="gene ID" value="TTAC_0000085501"/>
</dbReference>
<dbReference type="InterPro" id="IPR014876">
    <property type="entry name" value="DEK_C"/>
</dbReference>
<evidence type="ECO:0000256" key="5">
    <source>
        <dbReference type="SAM" id="MobiDB-lite"/>
    </source>
</evidence>
<protein>
    <submittedName>
        <fullName evidence="10">DEK_C domain-containing protein</fullName>
    </submittedName>
</protein>
<feature type="transmembrane region" description="Helical" evidence="6">
    <location>
        <begin position="549"/>
        <end position="568"/>
    </location>
</feature>
<feature type="compositionally biased region" description="Basic residues" evidence="5">
    <location>
        <begin position="219"/>
        <end position="230"/>
    </location>
</feature>
<dbReference type="PROSITE" id="PS51998">
    <property type="entry name" value="DEK_C"/>
    <property type="match status" value="1"/>
</dbReference>
<evidence type="ECO:0000256" key="6">
    <source>
        <dbReference type="SAM" id="Phobius"/>
    </source>
</evidence>
<feature type="region of interest" description="Disordered" evidence="5">
    <location>
        <begin position="1"/>
        <end position="74"/>
    </location>
</feature>
<keyword evidence="6" id="KW-0812">Transmembrane</keyword>
<reference evidence="8 9" key="2">
    <citation type="submission" date="2018-11" db="EMBL/GenBank/DDBJ databases">
        <authorList>
            <consortium name="Pathogen Informatics"/>
        </authorList>
    </citation>
    <scope>NUCLEOTIDE SEQUENCE [LARGE SCALE GENOMIC DNA]</scope>
</reference>
<dbReference type="GO" id="GO:2000779">
    <property type="term" value="P:regulation of double-strand break repair"/>
    <property type="evidence" value="ECO:0007669"/>
    <property type="project" value="TreeGrafter"/>
</dbReference>
<evidence type="ECO:0000259" key="7">
    <source>
        <dbReference type="PROSITE" id="PS51998"/>
    </source>
</evidence>
<keyword evidence="4" id="KW-0539">Nucleus</keyword>
<keyword evidence="9" id="KW-1185">Reference proteome</keyword>
<sequence>MSSTMEAEVKENSENVAPSTEQSLLKHVEEVKDDKPSETETVKDNQQQQKAEKGGQTSADGGDSETRQVRIRKQVQRFSDTLSKRYADEQAAKEKAHDAVASQFGKGSGTPLGDIPLIESSIRGCKPMDLKTLHHICFGRIGSVAEVRSNLRKFSGFSFDRDSEEYGKRVQILSRKSVKEVQNALRVLHLEVSGTRAQIVARLFEFLLKPEADAVKYKGKLPPSKRRSGAGRKSLSKLEESDKEDTLQKPKKNEGETESDELGDLSDGDAKGEEEESEHVAEPRVDEEDEYEEEEEEESGKSDVDYAPGKKVVKKRKSTVVARKTKSPRKAKRRRKQVIESDEDDGVDDGDANSSAKEEEDVEADVKSANDGMKEPKQVKGADNAEEGTANDNDDELSSKIASHSVVFPTDEELKTKVLEILKTANLNEVSMKVVRNSVSEQYKDIDLSPKKQFINSVIEESLAMLYFVSFIRDVATVRQCRATNLSAVLARPILVVEESSIFSTVVFFSISGLLLQACEASQSTVVYRGVDPPIKRHRRCQVLVLSPWFYISTAGFITGLLVGIYLFSQSKLKPIDIDRLEVAKCPSCFGQSACPAFFRGDVRLATFYGSRPIHASDFEKLSDRIDVDLGYIGFNYRTAIKTDLFHIVTLQGMLERKPAVLRRLQFPATSEDVDVEVCRRQRTDDLQEGSPQPRCVPHLSIWRWMPTTGAGTADPIDVRLLRSASAFTRCASPRLLKLIKSRYRERSTNPTLPPQSRWLRFDELTLLFNIAINPHAVIAHTFPASEGWPFPIQLGACGRMTLEKGTAKSLSQFSLAPVKQRLQILRSLFQLPVSLASNSSLGDVESADFALYLGDYRWDVFGVDVFTYHVSVIQSRHLIAVDLRETTKSPSPFIIESNASYILQDGCHDYPFAQNTPCVSEEHANQLCTSNSLSDHNYWAVCMAALLNDRLLVRDMPSDLIFSLEQCIQDAQDGARRSHVEAALETIDLELAG</sequence>
<evidence type="ECO:0000313" key="10">
    <source>
        <dbReference type="WBParaSite" id="TTAC_0000085501-mRNA-1"/>
    </source>
</evidence>
<accession>A0A158RDK8</accession>
<dbReference type="InterPro" id="IPR044198">
    <property type="entry name" value="DEK"/>
</dbReference>
<dbReference type="PANTHER" id="PTHR13468:SF1">
    <property type="entry name" value="PROTEIN DEK"/>
    <property type="match status" value="1"/>
</dbReference>
<feature type="compositionally biased region" description="Basic and acidic residues" evidence="5">
    <location>
        <begin position="24"/>
        <end position="43"/>
    </location>
</feature>
<evidence type="ECO:0000313" key="8">
    <source>
        <dbReference type="EMBL" id="VDM17086.1"/>
    </source>
</evidence>
<dbReference type="EMBL" id="UYWX01000113">
    <property type="protein sequence ID" value="VDM17086.1"/>
    <property type="molecule type" value="Genomic_DNA"/>
</dbReference>
<dbReference type="Gene3D" id="1.10.10.60">
    <property type="entry name" value="Homeodomain-like"/>
    <property type="match status" value="1"/>
</dbReference>
<dbReference type="Proteomes" id="UP000274429">
    <property type="component" value="Unassembled WGS sequence"/>
</dbReference>
<feature type="compositionally biased region" description="Basic and acidic residues" evidence="5">
    <location>
        <begin position="364"/>
        <end position="380"/>
    </location>
</feature>
<dbReference type="STRING" id="6205.A0A158RDK8"/>
<keyword evidence="3" id="KW-0238">DNA-binding</keyword>
<reference evidence="10" key="1">
    <citation type="submission" date="2016-04" db="UniProtKB">
        <authorList>
            <consortium name="WormBaseParasite"/>
        </authorList>
    </citation>
    <scope>IDENTIFICATION</scope>
</reference>
<feature type="region of interest" description="Disordered" evidence="5">
    <location>
        <begin position="219"/>
        <end position="398"/>
    </location>
</feature>
<dbReference type="GO" id="GO:0005634">
    <property type="term" value="C:nucleus"/>
    <property type="evidence" value="ECO:0007669"/>
    <property type="project" value="UniProtKB-SubCell"/>
</dbReference>
<feature type="compositionally biased region" description="Acidic residues" evidence="5">
    <location>
        <begin position="256"/>
        <end position="277"/>
    </location>
</feature>
<dbReference type="InterPro" id="IPR022049">
    <property type="entry name" value="FAM69_kinase_dom"/>
</dbReference>
<dbReference type="GO" id="GO:0042393">
    <property type="term" value="F:histone binding"/>
    <property type="evidence" value="ECO:0007669"/>
    <property type="project" value="TreeGrafter"/>
</dbReference>
<dbReference type="OrthoDB" id="10035316at2759"/>
<feature type="compositionally biased region" description="Acidic residues" evidence="5">
    <location>
        <begin position="285"/>
        <end position="298"/>
    </location>
</feature>
<feature type="domain" description="DEK-C" evidence="7">
    <location>
        <begin position="408"/>
        <end position="464"/>
    </location>
</feature>
<name>A0A158RDK8_HYDTA</name>
<feature type="compositionally biased region" description="Basic and acidic residues" evidence="5">
    <location>
        <begin position="236"/>
        <end position="255"/>
    </location>
</feature>
<feature type="compositionally biased region" description="Polar residues" evidence="5">
    <location>
        <begin position="44"/>
        <end position="59"/>
    </location>
</feature>
<feature type="compositionally biased region" description="Acidic residues" evidence="5">
    <location>
        <begin position="340"/>
        <end position="351"/>
    </location>
</feature>
<evidence type="ECO:0000313" key="9">
    <source>
        <dbReference type="Proteomes" id="UP000274429"/>
    </source>
</evidence>
<gene>
    <name evidence="8" type="ORF">TTAC_LOCUS856</name>
</gene>
<feature type="compositionally biased region" description="Basic residues" evidence="5">
    <location>
        <begin position="311"/>
        <end position="336"/>
    </location>
</feature>
<evidence type="ECO:0000256" key="4">
    <source>
        <dbReference type="ARBA" id="ARBA00023242"/>
    </source>
</evidence>
<dbReference type="SUPFAM" id="SSF109715">
    <property type="entry name" value="DEK C-terminal domain"/>
    <property type="match status" value="1"/>
</dbReference>
<keyword evidence="6" id="KW-0472">Membrane</keyword>
<feature type="compositionally biased region" description="Polar residues" evidence="5">
    <location>
        <begin position="14"/>
        <end position="23"/>
    </location>
</feature>
<keyword evidence="6" id="KW-1133">Transmembrane helix</keyword>
<dbReference type="Pfam" id="PF12260">
    <property type="entry name" value="PIP49_C"/>
    <property type="match status" value="1"/>
</dbReference>
<keyword evidence="2" id="KW-0156">Chromatin regulator</keyword>